<feature type="domain" description="Tf2-1-like SH3-like" evidence="17">
    <location>
        <begin position="889"/>
        <end position="932"/>
    </location>
</feature>
<dbReference type="InterPro" id="IPR012337">
    <property type="entry name" value="RNaseH-like_sf"/>
</dbReference>
<evidence type="ECO:0000259" key="14">
    <source>
        <dbReference type="Pfam" id="PF00078"/>
    </source>
</evidence>
<keyword evidence="9" id="KW-0239">DNA-directed DNA polymerase</keyword>
<dbReference type="InterPro" id="IPR043128">
    <property type="entry name" value="Rev_trsase/Diguanyl_cyclase"/>
</dbReference>
<accession>A0A1Z8JSK5</accession>
<keyword evidence="5" id="KW-0378">Hydrolase</keyword>
<name>A0A1Z8JSK5_PICKU</name>
<dbReference type="InterPro" id="IPR050951">
    <property type="entry name" value="Retrovirus_Pol_polyprotein"/>
</dbReference>
<evidence type="ECO:0000256" key="7">
    <source>
        <dbReference type="ARBA" id="ARBA00022908"/>
    </source>
</evidence>
<keyword evidence="9" id="KW-0808">Transferase</keyword>
<dbReference type="Pfam" id="PF17919">
    <property type="entry name" value="RT_RNaseH_2"/>
    <property type="match status" value="1"/>
</dbReference>
<dbReference type="GO" id="GO:0004190">
    <property type="term" value="F:aspartic-type endopeptidase activity"/>
    <property type="evidence" value="ECO:0007669"/>
    <property type="project" value="UniProtKB-KW"/>
</dbReference>
<organism evidence="18 19">
    <name type="scientific">Pichia kudriavzevii</name>
    <name type="common">Yeast</name>
    <name type="synonym">Issatchenkia orientalis</name>
    <dbReference type="NCBI Taxonomy" id="4909"/>
    <lineage>
        <taxon>Eukaryota</taxon>
        <taxon>Fungi</taxon>
        <taxon>Dikarya</taxon>
        <taxon>Ascomycota</taxon>
        <taxon>Saccharomycotina</taxon>
        <taxon>Pichiomycetes</taxon>
        <taxon>Pichiales</taxon>
        <taxon>Pichiaceae</taxon>
        <taxon>Pichia</taxon>
    </lineage>
</organism>
<feature type="domain" description="Reverse transcriptase/retrotransposon-derived protein RNase H-like" evidence="15">
    <location>
        <begin position="416"/>
        <end position="508"/>
    </location>
</feature>
<dbReference type="GO" id="GO:0003887">
    <property type="term" value="F:DNA-directed DNA polymerase activity"/>
    <property type="evidence" value="ECO:0007669"/>
    <property type="project" value="UniProtKB-KW"/>
</dbReference>
<keyword evidence="12" id="KW-0539">Nucleus</keyword>
<dbReference type="GO" id="GO:0003964">
    <property type="term" value="F:RNA-directed DNA polymerase activity"/>
    <property type="evidence" value="ECO:0007669"/>
    <property type="project" value="UniProtKB-KW"/>
</dbReference>
<dbReference type="Gene3D" id="3.30.420.10">
    <property type="entry name" value="Ribonuclease H-like superfamily/Ribonuclease H"/>
    <property type="match status" value="1"/>
</dbReference>
<dbReference type="CDD" id="cd09274">
    <property type="entry name" value="RNase_HI_RT_Ty3"/>
    <property type="match status" value="1"/>
</dbReference>
<dbReference type="InterPro" id="IPR043502">
    <property type="entry name" value="DNA/RNA_pol_sf"/>
</dbReference>
<evidence type="ECO:0000259" key="15">
    <source>
        <dbReference type="Pfam" id="PF17919"/>
    </source>
</evidence>
<dbReference type="Gene3D" id="1.10.340.70">
    <property type="match status" value="1"/>
</dbReference>
<gene>
    <name evidence="18" type="ORF">CAS74_001878</name>
</gene>
<dbReference type="GO" id="GO:0003677">
    <property type="term" value="F:DNA binding"/>
    <property type="evidence" value="ECO:0007669"/>
    <property type="project" value="UniProtKB-KW"/>
</dbReference>
<keyword evidence="8" id="KW-0695">RNA-directed DNA polymerase</keyword>
<feature type="domain" description="Integrase zinc-binding" evidence="16">
    <location>
        <begin position="666"/>
        <end position="718"/>
    </location>
</feature>
<proteinExistence type="predicted"/>
<keyword evidence="6" id="KW-0460">Magnesium</keyword>
<evidence type="ECO:0000256" key="5">
    <source>
        <dbReference type="ARBA" id="ARBA00022801"/>
    </source>
</evidence>
<dbReference type="Pfam" id="PF17921">
    <property type="entry name" value="Integrase_H2C2"/>
    <property type="match status" value="1"/>
</dbReference>
<evidence type="ECO:0000256" key="2">
    <source>
        <dbReference type="ARBA" id="ARBA00022670"/>
    </source>
</evidence>
<dbReference type="FunFam" id="3.30.70.270:FF:000020">
    <property type="entry name" value="Transposon Tf2-6 polyprotein-like Protein"/>
    <property type="match status" value="1"/>
</dbReference>
<evidence type="ECO:0000256" key="11">
    <source>
        <dbReference type="ARBA" id="ARBA00023172"/>
    </source>
</evidence>
<protein>
    <submittedName>
        <fullName evidence="18">Uncharacterized protein</fullName>
    </submittedName>
</protein>
<reference evidence="18 19" key="1">
    <citation type="submission" date="2017-05" db="EMBL/GenBank/DDBJ databases">
        <title>The Genome Sequence of Candida krusei Ckrusei653.</title>
        <authorList>
            <person name="Cuomo C."/>
            <person name="Forche A."/>
            <person name="Young S."/>
            <person name="Abouelleil A."/>
            <person name="Cao P."/>
            <person name="Chapman S."/>
            <person name="Cusick C."/>
            <person name="Shea T."/>
            <person name="Nusbaum C."/>
            <person name="Birren B."/>
        </authorList>
    </citation>
    <scope>NUCLEOTIDE SEQUENCE [LARGE SCALE GENOMIC DNA]</scope>
    <source>
        <strain evidence="18 19">Ckrusei653</strain>
    </source>
</reference>
<keyword evidence="10" id="KW-0238">DNA-binding</keyword>
<dbReference type="GO" id="GO:0006310">
    <property type="term" value="P:DNA recombination"/>
    <property type="evidence" value="ECO:0007669"/>
    <property type="project" value="UniProtKB-KW"/>
</dbReference>
<evidence type="ECO:0000259" key="16">
    <source>
        <dbReference type="Pfam" id="PF17921"/>
    </source>
</evidence>
<evidence type="ECO:0000256" key="9">
    <source>
        <dbReference type="ARBA" id="ARBA00022932"/>
    </source>
</evidence>
<dbReference type="Pfam" id="PF24626">
    <property type="entry name" value="SH3_Tf2-1"/>
    <property type="match status" value="1"/>
</dbReference>
<dbReference type="GO" id="GO:0015074">
    <property type="term" value="P:DNA integration"/>
    <property type="evidence" value="ECO:0007669"/>
    <property type="project" value="UniProtKB-KW"/>
</dbReference>
<dbReference type="Gene3D" id="3.30.70.270">
    <property type="match status" value="2"/>
</dbReference>
<dbReference type="CDD" id="cd01647">
    <property type="entry name" value="RT_LTR"/>
    <property type="match status" value="1"/>
</dbReference>
<comment type="subcellular location">
    <subcellularLocation>
        <location evidence="1">Nucleus</location>
    </subcellularLocation>
</comment>
<evidence type="ECO:0000256" key="12">
    <source>
        <dbReference type="ARBA" id="ARBA00023242"/>
    </source>
</evidence>
<keyword evidence="13" id="KW-0511">Multifunctional enzyme</keyword>
<dbReference type="FunFam" id="1.10.340.70:FF:000001">
    <property type="entry name" value="Retrovirus-related Pol polyprotein from transposon gypsy-like Protein"/>
    <property type="match status" value="1"/>
</dbReference>
<dbReference type="PANTHER" id="PTHR37984">
    <property type="entry name" value="PROTEIN CBG26694"/>
    <property type="match status" value="1"/>
</dbReference>
<evidence type="ECO:0000256" key="8">
    <source>
        <dbReference type="ARBA" id="ARBA00022918"/>
    </source>
</evidence>
<evidence type="ECO:0000313" key="19">
    <source>
        <dbReference type="Proteomes" id="UP000195871"/>
    </source>
</evidence>
<keyword evidence="4" id="KW-0064">Aspartyl protease</keyword>
<dbReference type="InterPro" id="IPR056924">
    <property type="entry name" value="SH3_Tf2-1"/>
</dbReference>
<evidence type="ECO:0000256" key="1">
    <source>
        <dbReference type="ARBA" id="ARBA00004123"/>
    </source>
</evidence>
<comment type="caution">
    <text evidence="18">The sequence shown here is derived from an EMBL/GenBank/DDBJ whole genome shotgun (WGS) entry which is preliminary data.</text>
</comment>
<dbReference type="GO" id="GO:0006508">
    <property type="term" value="P:proteolysis"/>
    <property type="evidence" value="ECO:0007669"/>
    <property type="project" value="UniProtKB-KW"/>
</dbReference>
<dbReference type="Gene3D" id="3.10.10.10">
    <property type="entry name" value="HIV Type 1 Reverse Transcriptase, subunit A, domain 1"/>
    <property type="match status" value="1"/>
</dbReference>
<dbReference type="InterPro" id="IPR036397">
    <property type="entry name" value="RNaseH_sf"/>
</dbReference>
<dbReference type="VEuPathDB" id="FungiDB:C5L36_0C00880"/>
<keyword evidence="2" id="KW-0645">Protease</keyword>
<evidence type="ECO:0000259" key="17">
    <source>
        <dbReference type="Pfam" id="PF24626"/>
    </source>
</evidence>
<dbReference type="AlphaFoldDB" id="A0A1Z8JSK5"/>
<evidence type="ECO:0000256" key="13">
    <source>
        <dbReference type="ARBA" id="ARBA00023268"/>
    </source>
</evidence>
<dbReference type="GO" id="GO:0005634">
    <property type="term" value="C:nucleus"/>
    <property type="evidence" value="ECO:0007669"/>
    <property type="project" value="UniProtKB-SubCell"/>
</dbReference>
<dbReference type="Pfam" id="PF00078">
    <property type="entry name" value="RVT_1"/>
    <property type="match status" value="1"/>
</dbReference>
<evidence type="ECO:0000256" key="3">
    <source>
        <dbReference type="ARBA" id="ARBA00022723"/>
    </source>
</evidence>
<dbReference type="InterPro" id="IPR041588">
    <property type="entry name" value="Integrase_H2C2"/>
</dbReference>
<dbReference type="SUPFAM" id="SSF53098">
    <property type="entry name" value="Ribonuclease H-like"/>
    <property type="match status" value="1"/>
</dbReference>
<dbReference type="InterPro" id="IPR041577">
    <property type="entry name" value="RT_RNaseH_2"/>
</dbReference>
<evidence type="ECO:0000256" key="4">
    <source>
        <dbReference type="ARBA" id="ARBA00022750"/>
    </source>
</evidence>
<dbReference type="EMBL" id="NHMM01000002">
    <property type="protein sequence ID" value="OUT23556.1"/>
    <property type="molecule type" value="Genomic_DNA"/>
</dbReference>
<dbReference type="FunFam" id="3.30.70.270:FF:000003">
    <property type="entry name" value="Transposon Ty3-G Gag-Pol polyprotein"/>
    <property type="match status" value="1"/>
</dbReference>
<dbReference type="Proteomes" id="UP000195871">
    <property type="component" value="Unassembled WGS sequence"/>
</dbReference>
<keyword evidence="7" id="KW-0229">DNA integration</keyword>
<dbReference type="GO" id="GO:0046872">
    <property type="term" value="F:metal ion binding"/>
    <property type="evidence" value="ECO:0007669"/>
    <property type="project" value="UniProtKB-KW"/>
</dbReference>
<evidence type="ECO:0000256" key="6">
    <source>
        <dbReference type="ARBA" id="ARBA00022842"/>
    </source>
</evidence>
<sequence>MCRRKSDQPTKSSQEELRVPIPTIFDVAEEKPTIAQYFSTIEQGMRNTELLQQTLGAISVSEILVRFHERYRDKIVYKPDYISSIIKNPIVIGFIAIPFGKYVNETINISDIKSLYMLVSDHQIFISGTLLTKCQQINFKNLKSADAVKSTGLNINPPLSSVSLNIKKSTFSEKQELTKQVEVLIKQGFIKTSSKSFNSPVLFVRKKDGTMRMCVDYRILNNNTTRNKFPLPDIDQLISRFGKAKVYSKLELMPGYYQVRIADEDVEKTAFSTLAIMNGCASATFPQVMNNVLSKKINGFVQVYLDDIFIYSEDVETHGKHVKEVLSTLRKHKLITKKSKCRFFYQEFRFLGQVVTPICIQTAPEKIKKVKIWPTPKTVKEAQSFIGLTSYYRRYIKGHSKIANPIHKFMTKQSKWTSEQDEAFNQLKNALISSPTLVHPSWSGNCKFVLNTDACGVSLGYTLEHVISYGSKKLVGSQLNYKIYDREFMAVVEALRTWRYYLMRRHFIFNLLKNQNLIDSTRVTRWMDFLPQFDFDIRYLQGKNNSATDALSRYPYNHENNLTLTKIELALLELTQEEEHETQIHSLTLSTIEANQELKKEIITGYKKDTNYALIFRTLKEKTKVPVEIKNHIKHFCYQDEVRYYKTLEFQFFFRVVIPNYKKLPYRIFKNAHDAKDAGHFGAWKTYLNLKDSFYWPSMLAQIRKWVETCRICQQHNTNTEEDKGGYTIIMVIVDRFSKMTHLIPTHKRLNAAACARLFSDKDIRFMNKFWQILHYLNGSSLLFSTTNHPETDGQTERLLRKYSSNDQLFWDEHLSMCEHSYNSTFQDSIKASPFEIVYGYESNMIKKVNSWDLEDNKYSPNAEEFVRPQGRQEKHHNRKRRYFEYKVGDLVLVHRDAFGVNIRYTKIQPVWYGPYRLVKKINDNAYEVDLPVINLKDRESNVQWIKYYKENPNIYQEPPRTEREMLARINEMTGIGGWSEESGKEKTYDVLWKDCDQTLARKVPERIFNQADLSLRQSLMHNAKSIQKNEQA</sequence>
<evidence type="ECO:0000256" key="10">
    <source>
        <dbReference type="ARBA" id="ARBA00023125"/>
    </source>
</evidence>
<keyword evidence="9" id="KW-0548">Nucleotidyltransferase</keyword>
<feature type="domain" description="Reverse transcriptase" evidence="14">
    <location>
        <begin position="204"/>
        <end position="354"/>
    </location>
</feature>
<dbReference type="SUPFAM" id="SSF56672">
    <property type="entry name" value="DNA/RNA polymerases"/>
    <property type="match status" value="1"/>
</dbReference>
<dbReference type="PANTHER" id="PTHR37984:SF5">
    <property type="entry name" value="PROTEIN NYNRIN-LIKE"/>
    <property type="match status" value="1"/>
</dbReference>
<evidence type="ECO:0000313" key="18">
    <source>
        <dbReference type="EMBL" id="OUT23556.1"/>
    </source>
</evidence>
<keyword evidence="11" id="KW-0233">DNA recombination</keyword>
<dbReference type="InterPro" id="IPR000477">
    <property type="entry name" value="RT_dom"/>
</dbReference>
<keyword evidence="3" id="KW-0479">Metal-binding</keyword>